<name>A0A918Y2B6_9ACTN</name>
<organism evidence="2 3">
    <name type="scientific">Streptomyces naganishii JCM 4654</name>
    <dbReference type="NCBI Taxonomy" id="1306179"/>
    <lineage>
        <taxon>Bacteria</taxon>
        <taxon>Bacillati</taxon>
        <taxon>Actinomycetota</taxon>
        <taxon>Actinomycetes</taxon>
        <taxon>Kitasatosporales</taxon>
        <taxon>Streptomycetaceae</taxon>
        <taxon>Streptomyces</taxon>
    </lineage>
</organism>
<dbReference type="AlphaFoldDB" id="A0A918Y2B6"/>
<accession>A0A918Y2B6</accession>
<comment type="caution">
    <text evidence="2">The sequence shown here is derived from an EMBL/GenBank/DDBJ whole genome shotgun (WGS) entry which is preliminary data.</text>
</comment>
<keyword evidence="3" id="KW-1185">Reference proteome</keyword>
<reference evidence="2" key="2">
    <citation type="submission" date="2020-09" db="EMBL/GenBank/DDBJ databases">
        <authorList>
            <person name="Sun Q."/>
            <person name="Ohkuma M."/>
        </authorList>
    </citation>
    <scope>NUCLEOTIDE SEQUENCE</scope>
    <source>
        <strain evidence="2">JCM 4654</strain>
    </source>
</reference>
<reference evidence="2" key="1">
    <citation type="journal article" date="2014" name="Int. J. Syst. Evol. Microbiol.">
        <title>Complete genome sequence of Corynebacterium casei LMG S-19264T (=DSM 44701T), isolated from a smear-ripened cheese.</title>
        <authorList>
            <consortium name="US DOE Joint Genome Institute (JGI-PGF)"/>
            <person name="Walter F."/>
            <person name="Albersmeier A."/>
            <person name="Kalinowski J."/>
            <person name="Ruckert C."/>
        </authorList>
    </citation>
    <scope>NUCLEOTIDE SEQUENCE</scope>
    <source>
        <strain evidence="2">JCM 4654</strain>
    </source>
</reference>
<evidence type="ECO:0000313" key="3">
    <source>
        <dbReference type="Proteomes" id="UP000608955"/>
    </source>
</evidence>
<protein>
    <submittedName>
        <fullName evidence="2">Uncharacterized protein</fullName>
    </submittedName>
</protein>
<gene>
    <name evidence="2" type="ORF">GCM10010508_18350</name>
</gene>
<dbReference type="EMBL" id="BMVF01000004">
    <property type="protein sequence ID" value="GHD87193.1"/>
    <property type="molecule type" value="Genomic_DNA"/>
</dbReference>
<dbReference type="Proteomes" id="UP000608955">
    <property type="component" value="Unassembled WGS sequence"/>
</dbReference>
<proteinExistence type="predicted"/>
<feature type="region of interest" description="Disordered" evidence="1">
    <location>
        <begin position="61"/>
        <end position="88"/>
    </location>
</feature>
<evidence type="ECO:0000313" key="2">
    <source>
        <dbReference type="EMBL" id="GHD87193.1"/>
    </source>
</evidence>
<evidence type="ECO:0000256" key="1">
    <source>
        <dbReference type="SAM" id="MobiDB-lite"/>
    </source>
</evidence>
<sequence length="88" mass="9326">MTGRHRLEGAGTRRRLGDAVGEQEEGWETSCTRDYSTPEALVRSVAEEGAALAALGEELIGSGARSSPTSAQDRVPHSPRPAGHEGRE</sequence>
<feature type="region of interest" description="Disordered" evidence="1">
    <location>
        <begin position="1"/>
        <end position="35"/>
    </location>
</feature>